<dbReference type="Pfam" id="PF01906">
    <property type="entry name" value="YbjQ_1"/>
    <property type="match status" value="1"/>
</dbReference>
<comment type="caution">
    <text evidence="2">The sequence shown here is derived from an EMBL/GenBank/DDBJ whole genome shotgun (WGS) entry which is preliminary data.</text>
</comment>
<dbReference type="Proteomes" id="UP000551848">
    <property type="component" value="Unassembled WGS sequence"/>
</dbReference>
<dbReference type="EMBL" id="JACETL010000023">
    <property type="protein sequence ID" value="MBA4692615.1"/>
    <property type="molecule type" value="Genomic_DNA"/>
</dbReference>
<evidence type="ECO:0000313" key="2">
    <source>
        <dbReference type="EMBL" id="MBA4692615.1"/>
    </source>
</evidence>
<dbReference type="Gene3D" id="3.30.110.70">
    <property type="entry name" value="Hypothetical protein apc22750. Chain B"/>
    <property type="match status" value="1"/>
</dbReference>
<protein>
    <submittedName>
        <fullName evidence="2">Heavy metal-binding domain-containing protein</fullName>
    </submittedName>
</protein>
<dbReference type="SUPFAM" id="SSF117782">
    <property type="entry name" value="YbjQ-like"/>
    <property type="match status" value="1"/>
</dbReference>
<gene>
    <name evidence="2" type="ORF">H2072_02585</name>
</gene>
<evidence type="ECO:0000256" key="1">
    <source>
        <dbReference type="ARBA" id="ARBA00010751"/>
    </source>
</evidence>
<accession>A0A838Y1C7</accession>
<sequence>IVGGELKSYSILLTQARKEAMERMIKSAEEMGADAVVNFRYETSTIAAAASEVIAYGTAVKFEN</sequence>
<dbReference type="InterPro" id="IPR035439">
    <property type="entry name" value="UPF0145_dom_sf"/>
</dbReference>
<dbReference type="PANTHER" id="PTHR34068:SF2">
    <property type="entry name" value="UPF0145 PROTEIN SCO3412"/>
    <property type="match status" value="1"/>
</dbReference>
<organism evidence="2 3">
    <name type="scientific">SAR86 cluster bacterium</name>
    <dbReference type="NCBI Taxonomy" id="2030880"/>
    <lineage>
        <taxon>Bacteria</taxon>
        <taxon>Pseudomonadati</taxon>
        <taxon>Pseudomonadota</taxon>
        <taxon>Gammaproteobacteria</taxon>
        <taxon>SAR86 cluster</taxon>
    </lineage>
</organism>
<reference evidence="2 3" key="1">
    <citation type="submission" date="2020-06" db="EMBL/GenBank/DDBJ databases">
        <title>Dysbiosis in marine aquaculture revealed through microbiome analysis: reverse ecology for environmental sustainability.</title>
        <authorList>
            <person name="Haro-Moreno J.M."/>
            <person name="Coutinho F.H."/>
            <person name="Zaragoza-Solas A."/>
            <person name="Picazo A."/>
            <person name="Almagro-Moreno S."/>
            <person name="Lopez-Perez M."/>
        </authorList>
    </citation>
    <scope>NUCLEOTIDE SEQUENCE [LARGE SCALE GENOMIC DNA]</scope>
    <source>
        <strain evidence="2">MCMED-G41</strain>
    </source>
</reference>
<dbReference type="PANTHER" id="PTHR34068">
    <property type="entry name" value="UPF0145 PROTEIN YBJQ"/>
    <property type="match status" value="1"/>
</dbReference>
<evidence type="ECO:0000313" key="3">
    <source>
        <dbReference type="Proteomes" id="UP000551848"/>
    </source>
</evidence>
<feature type="non-terminal residue" evidence="2">
    <location>
        <position position="1"/>
    </location>
</feature>
<name>A0A838Y1C7_9GAMM</name>
<comment type="similarity">
    <text evidence="1">Belongs to the UPF0145 family.</text>
</comment>
<dbReference type="InterPro" id="IPR002765">
    <property type="entry name" value="UPF0145_YbjQ-like"/>
</dbReference>
<dbReference type="AlphaFoldDB" id="A0A838Y1C7"/>
<proteinExistence type="inferred from homology"/>